<sequence length="653" mass="66695">MDTSITIALIVTVVFVFMLPSYLRKVGRSVERTELDAVPEAALEVDTVTGSRSCMRAEGPELLTAEHAAAEFAPPAPPEPVGTTPRISLSRTAPVLEVIDGDLAAEPAQAPAVHSEEEPVLAIAPMAVGETAPLTLLPDSRPSFPTATDVHMTTSSSPVASAGGSRAPRGRDLPSHMRARTSASRRAPGRPAAPRPGGAGGARGQLRPVSAPEAKRASAPTTTASGRGSVAPTEGRGDSSLATVRAVVPIVSTGLLVFLALGLITGVIALFGAVTWAVPVLSLALAAGSFLVLRSLHRRIRALRFSGPQASSTAEAPRTRSGAAPRAAAESGASRRASAVRAQQEARNPEAAPSTAPERKESASAASRSVPAAPAQDATPAAATPAATARARVAAGKRPRTTFVARLEADAPAEDTTGADTSGAATSGADRTRTVADEPPSSPASTDAKPAAQSAATPSGAVTTTPAPSAEPVTARTRTAGNTEVTGARKSADASADALSGSGTPAQSTSSTTAEDGESLSPLGLFEQRLEQARKRDAARTPAPERDPKRERTGAKEWTPARVPSPSYVSKPVAARPEPEPVVADATSFSLQPRTRESIAAEFAAELGFRPELTDAARETDSALAHGRTAIGTAQPRAEMTTALGDVLARRRA</sequence>
<feature type="compositionally biased region" description="Low complexity" evidence="1">
    <location>
        <begin position="572"/>
        <end position="581"/>
    </location>
</feature>
<dbReference type="Proteomes" id="UP001500755">
    <property type="component" value="Unassembled WGS sequence"/>
</dbReference>
<accession>A0ABN2T746</accession>
<keyword evidence="2" id="KW-0812">Transmembrane</keyword>
<feature type="compositionally biased region" description="Polar residues" evidence="1">
    <location>
        <begin position="476"/>
        <end position="485"/>
    </location>
</feature>
<feature type="compositionally biased region" description="Polar residues" evidence="1">
    <location>
        <begin position="504"/>
        <end position="514"/>
    </location>
</feature>
<gene>
    <name evidence="3" type="ORF">GCM10009755_05090</name>
</gene>
<name>A0ABN2T746_9MICO</name>
<feature type="transmembrane region" description="Helical" evidence="2">
    <location>
        <begin position="6"/>
        <end position="23"/>
    </location>
</feature>
<feature type="compositionally biased region" description="Basic and acidic residues" evidence="1">
    <location>
        <begin position="528"/>
        <end position="555"/>
    </location>
</feature>
<organism evidence="3 4">
    <name type="scientific">Brevibacterium samyangense</name>
    <dbReference type="NCBI Taxonomy" id="366888"/>
    <lineage>
        <taxon>Bacteria</taxon>
        <taxon>Bacillati</taxon>
        <taxon>Actinomycetota</taxon>
        <taxon>Actinomycetes</taxon>
        <taxon>Micrococcales</taxon>
        <taxon>Brevibacteriaceae</taxon>
        <taxon>Brevibacterium</taxon>
    </lineage>
</organism>
<feature type="compositionally biased region" description="Polar residues" evidence="1">
    <location>
        <begin position="143"/>
        <end position="159"/>
    </location>
</feature>
<dbReference type="EMBL" id="BAAANO010000005">
    <property type="protein sequence ID" value="GAA2000305.1"/>
    <property type="molecule type" value="Genomic_DNA"/>
</dbReference>
<feature type="compositionally biased region" description="Low complexity" evidence="1">
    <location>
        <begin position="319"/>
        <end position="346"/>
    </location>
</feature>
<evidence type="ECO:0000313" key="4">
    <source>
        <dbReference type="Proteomes" id="UP001500755"/>
    </source>
</evidence>
<feature type="region of interest" description="Disordered" evidence="1">
    <location>
        <begin position="139"/>
        <end position="238"/>
    </location>
</feature>
<feature type="compositionally biased region" description="Polar residues" evidence="1">
    <location>
        <begin position="454"/>
        <end position="467"/>
    </location>
</feature>
<feature type="compositionally biased region" description="Low complexity" evidence="1">
    <location>
        <begin position="415"/>
        <end position="429"/>
    </location>
</feature>
<proteinExistence type="predicted"/>
<keyword evidence="2" id="KW-0472">Membrane</keyword>
<feature type="transmembrane region" description="Helical" evidence="2">
    <location>
        <begin position="276"/>
        <end position="296"/>
    </location>
</feature>
<feature type="transmembrane region" description="Helical" evidence="2">
    <location>
        <begin position="246"/>
        <end position="270"/>
    </location>
</feature>
<dbReference type="RefSeq" id="WP_344306685.1">
    <property type="nucleotide sequence ID" value="NZ_BAAANO010000005.1"/>
</dbReference>
<evidence type="ECO:0000256" key="1">
    <source>
        <dbReference type="SAM" id="MobiDB-lite"/>
    </source>
</evidence>
<reference evidence="3 4" key="1">
    <citation type="journal article" date="2019" name="Int. J. Syst. Evol. Microbiol.">
        <title>The Global Catalogue of Microorganisms (GCM) 10K type strain sequencing project: providing services to taxonomists for standard genome sequencing and annotation.</title>
        <authorList>
            <consortium name="The Broad Institute Genomics Platform"/>
            <consortium name="The Broad Institute Genome Sequencing Center for Infectious Disease"/>
            <person name="Wu L."/>
            <person name="Ma J."/>
        </authorList>
    </citation>
    <scope>NUCLEOTIDE SEQUENCE [LARGE SCALE GENOMIC DNA]</scope>
    <source>
        <strain evidence="3 4">JCM 14546</strain>
    </source>
</reference>
<feature type="region of interest" description="Disordered" evidence="1">
    <location>
        <begin position="307"/>
        <end position="581"/>
    </location>
</feature>
<comment type="caution">
    <text evidence="3">The sequence shown here is derived from an EMBL/GenBank/DDBJ whole genome shotgun (WGS) entry which is preliminary data.</text>
</comment>
<evidence type="ECO:0000313" key="3">
    <source>
        <dbReference type="EMBL" id="GAA2000305.1"/>
    </source>
</evidence>
<keyword evidence="4" id="KW-1185">Reference proteome</keyword>
<evidence type="ECO:0000256" key="2">
    <source>
        <dbReference type="SAM" id="Phobius"/>
    </source>
</evidence>
<feature type="compositionally biased region" description="Low complexity" evidence="1">
    <location>
        <begin position="493"/>
        <end position="503"/>
    </location>
</feature>
<feature type="compositionally biased region" description="Low complexity" evidence="1">
    <location>
        <begin position="363"/>
        <end position="394"/>
    </location>
</feature>
<keyword evidence="2" id="KW-1133">Transmembrane helix</keyword>
<feature type="compositionally biased region" description="Low complexity" evidence="1">
    <location>
        <begin position="180"/>
        <end position="196"/>
    </location>
</feature>
<protein>
    <submittedName>
        <fullName evidence="3">Uncharacterized protein</fullName>
    </submittedName>
</protein>